<keyword evidence="3" id="KW-1185">Reference proteome</keyword>
<evidence type="ECO:0000313" key="2">
    <source>
        <dbReference type="EMBL" id="MBB6447405.1"/>
    </source>
</evidence>
<comment type="caution">
    <text evidence="2">The sequence shown here is derived from an EMBL/GenBank/DDBJ whole genome shotgun (WGS) entry which is preliminary data.</text>
</comment>
<name>A0A7X0HV14_9BACI</name>
<organism evidence="2 3">
    <name type="scientific">Bacillus benzoevorans</name>
    <dbReference type="NCBI Taxonomy" id="1456"/>
    <lineage>
        <taxon>Bacteria</taxon>
        <taxon>Bacillati</taxon>
        <taxon>Bacillota</taxon>
        <taxon>Bacilli</taxon>
        <taxon>Bacillales</taxon>
        <taxon>Bacillaceae</taxon>
        <taxon>Bacillus</taxon>
    </lineage>
</organism>
<evidence type="ECO:0000256" key="1">
    <source>
        <dbReference type="SAM" id="Coils"/>
    </source>
</evidence>
<feature type="coiled-coil region" evidence="1">
    <location>
        <begin position="40"/>
        <end position="71"/>
    </location>
</feature>
<dbReference type="AlphaFoldDB" id="A0A7X0HV14"/>
<gene>
    <name evidence="2" type="ORF">HNR53_004085</name>
</gene>
<sequence length="73" mass="8610">MVTIQYFENNSLFFSQLVKHVPAVDHDIKIKGRKAKVIRLNEINENLVQVHVNLEKKNKKVLVTKEELKKKKK</sequence>
<proteinExistence type="predicted"/>
<dbReference type="Proteomes" id="UP000531594">
    <property type="component" value="Unassembled WGS sequence"/>
</dbReference>
<keyword evidence="1" id="KW-0175">Coiled coil</keyword>
<protein>
    <submittedName>
        <fullName evidence="2">Uncharacterized protein</fullName>
    </submittedName>
</protein>
<dbReference type="RefSeq" id="WP_184529325.1">
    <property type="nucleotide sequence ID" value="NZ_JACHGK010000021.1"/>
</dbReference>
<reference evidence="2 3" key="1">
    <citation type="submission" date="2020-08" db="EMBL/GenBank/DDBJ databases">
        <title>Genomic Encyclopedia of Type Strains, Phase IV (KMG-IV): sequencing the most valuable type-strain genomes for metagenomic binning, comparative biology and taxonomic classification.</title>
        <authorList>
            <person name="Goeker M."/>
        </authorList>
    </citation>
    <scope>NUCLEOTIDE SEQUENCE [LARGE SCALE GENOMIC DNA]</scope>
    <source>
        <strain evidence="2 3">DSM 5391</strain>
    </source>
</reference>
<evidence type="ECO:0000313" key="3">
    <source>
        <dbReference type="Proteomes" id="UP000531594"/>
    </source>
</evidence>
<accession>A0A7X0HV14</accession>
<dbReference type="EMBL" id="JACHGK010000021">
    <property type="protein sequence ID" value="MBB6447405.1"/>
    <property type="molecule type" value="Genomic_DNA"/>
</dbReference>